<accession>A0A4P7A2N0</accession>
<dbReference type="AlphaFoldDB" id="A0A4P7A2N0"/>
<evidence type="ECO:0000313" key="1">
    <source>
        <dbReference type="EMBL" id="QBP42928.1"/>
    </source>
</evidence>
<dbReference type="KEGG" id="panc:E2636_18065"/>
<organism evidence="1 2">
    <name type="scientific">Paenisporosarcina antarctica</name>
    <dbReference type="NCBI Taxonomy" id="417367"/>
    <lineage>
        <taxon>Bacteria</taxon>
        <taxon>Bacillati</taxon>
        <taxon>Bacillota</taxon>
        <taxon>Bacilli</taxon>
        <taxon>Bacillales</taxon>
        <taxon>Caryophanaceae</taxon>
        <taxon>Paenisporosarcina</taxon>
    </lineage>
</organism>
<dbReference type="EMBL" id="CP038015">
    <property type="protein sequence ID" value="QBP42928.1"/>
    <property type="molecule type" value="Genomic_DNA"/>
</dbReference>
<protein>
    <recommendedName>
        <fullName evidence="3">DUF370 domain-containing protein</fullName>
    </recommendedName>
</protein>
<proteinExistence type="predicted"/>
<reference evidence="1 2" key="1">
    <citation type="submission" date="2019-03" db="EMBL/GenBank/DDBJ databases">
        <title>Complete genome sequence of Paenisporosarcina antarctica CGMCC 1.6503T.</title>
        <authorList>
            <person name="Rong J.-C."/>
            <person name="Chi N.-Y."/>
            <person name="Zhang Q.-F."/>
        </authorList>
    </citation>
    <scope>NUCLEOTIDE SEQUENCE [LARGE SCALE GENOMIC DNA]</scope>
    <source>
        <strain evidence="1 2">CGMCC 1.6503</strain>
    </source>
</reference>
<gene>
    <name evidence="1" type="ORF">E2636_18065</name>
</gene>
<sequence>MYVVIGKLVVVKYSEILTILDFREIKDEKERDEWLQKSQTQSLVEKPRVKSLVVTPLLTYASPLSPQNIVKKINLISGSIPFK</sequence>
<dbReference type="Proteomes" id="UP000294292">
    <property type="component" value="Chromosome"/>
</dbReference>
<name>A0A4P7A2N0_9BACL</name>
<dbReference type="OrthoDB" id="9811390at2"/>
<keyword evidence="2" id="KW-1185">Reference proteome</keyword>
<evidence type="ECO:0000313" key="2">
    <source>
        <dbReference type="Proteomes" id="UP000294292"/>
    </source>
</evidence>
<evidence type="ECO:0008006" key="3">
    <source>
        <dbReference type="Google" id="ProtNLM"/>
    </source>
</evidence>